<keyword evidence="4" id="KW-1185">Reference proteome</keyword>
<reference evidence="3 4" key="1">
    <citation type="submission" date="2023-07" db="EMBL/GenBank/DDBJ databases">
        <title>Sorghum-associated microbial communities from plants grown in Nebraska, USA.</title>
        <authorList>
            <person name="Schachtman D."/>
        </authorList>
    </citation>
    <scope>NUCLEOTIDE SEQUENCE [LARGE SCALE GENOMIC DNA]</scope>
    <source>
        <strain evidence="3 4">4129</strain>
    </source>
</reference>
<dbReference type="InterPro" id="IPR050715">
    <property type="entry name" value="LRR-SigEffector_domain"/>
</dbReference>
<proteinExistence type="predicted"/>
<comment type="caution">
    <text evidence="3">The sequence shown here is derived from an EMBL/GenBank/DDBJ whole genome shotgun (WGS) entry which is preliminary data.</text>
</comment>
<dbReference type="PROSITE" id="PS51450">
    <property type="entry name" value="LRR"/>
    <property type="match status" value="1"/>
</dbReference>
<organism evidence="3 4">
    <name type="scientific">Flavobacterium piscis</name>
    <dbReference type="NCBI Taxonomy" id="1114874"/>
    <lineage>
        <taxon>Bacteria</taxon>
        <taxon>Pseudomonadati</taxon>
        <taxon>Bacteroidota</taxon>
        <taxon>Flavobacteriia</taxon>
        <taxon>Flavobacteriales</taxon>
        <taxon>Flavobacteriaceae</taxon>
        <taxon>Flavobacterium</taxon>
    </lineage>
</organism>
<sequence>MKTHKAIIDLAKETFNFSEILNPHEIEEILFDNCTEKFEIPLIINEYPNITKLSFHGQSREEFFETPNNLELLIHVRYLTLWRNCDFTKLKPMSHVEELDTSVKNVEIDTKQIIILFPNLKKIKVWGNFLKEQRLPDAIGNQNLLESINLVECGLSTIPNSIVNLKQLKELKLRGLPLKSFPEVITQLENLEVLEIDSSLIKLPNDFSNLKKLKKLKKLNLDGSLNHGDTRESKYLKPIPEVIGELKSLEELSLGSCKVFDITPITPLKNLKKLDLRYSALKNCAGFSNFTRLEDLILATSYNLVDIDGLKGLHLKKLELTFNPIKSIEIISSLKLLETLGIQNCRYIKDFGPVYNHSNIKELEAEYKISENWKKRVEIRELPTINTIITQLESDDISKFEEAISYLSKLVDANYNNKENPLADYFNLKIEEEKITKIEILDNAIQKHIKSLSGKTLITIFEMTFKSVIYDNYNASLIVSEEIITRKNVETQKNMVEQFYNACKYYDAGHRLWSSTVYDQLIDDLFPQFTSEALYNLLEKASTDMLNTNGGDGMEDLFIPAFKNTNDDALHKKLLEIMFKYQEEARTYYGKEYLDALLQQIIDIASPELETLISAKKEENK</sequence>
<dbReference type="InterPro" id="IPR001611">
    <property type="entry name" value="Leu-rich_rpt"/>
</dbReference>
<dbReference type="InterPro" id="IPR032675">
    <property type="entry name" value="LRR_dom_sf"/>
</dbReference>
<gene>
    <name evidence="3" type="ORF">J2W48_004030</name>
</gene>
<feature type="domain" description="Disease resistance R13L4/SHOC-2-like LRR" evidence="2">
    <location>
        <begin position="133"/>
        <end position="343"/>
    </location>
</feature>
<name>A0ABU1YD86_9FLAO</name>
<dbReference type="PANTHER" id="PTHR45752:SF195">
    <property type="entry name" value="LEUCINE-RICH REPEAT (LRR) FAMILY PROTEIN-RELATED"/>
    <property type="match status" value="1"/>
</dbReference>
<evidence type="ECO:0000256" key="1">
    <source>
        <dbReference type="ARBA" id="ARBA00022737"/>
    </source>
</evidence>
<dbReference type="SUPFAM" id="SSF52058">
    <property type="entry name" value="L domain-like"/>
    <property type="match status" value="1"/>
</dbReference>
<accession>A0ABU1YD86</accession>
<dbReference type="Gene3D" id="3.80.10.10">
    <property type="entry name" value="Ribonuclease Inhibitor"/>
    <property type="match status" value="2"/>
</dbReference>
<protein>
    <recommendedName>
        <fullName evidence="2">Disease resistance R13L4/SHOC-2-like LRR domain-containing protein</fullName>
    </recommendedName>
</protein>
<dbReference type="InterPro" id="IPR055414">
    <property type="entry name" value="LRR_R13L4/SHOC2-like"/>
</dbReference>
<evidence type="ECO:0000313" key="3">
    <source>
        <dbReference type="EMBL" id="MDR7212073.1"/>
    </source>
</evidence>
<dbReference type="Proteomes" id="UP001269081">
    <property type="component" value="Unassembled WGS sequence"/>
</dbReference>
<dbReference type="Pfam" id="PF23598">
    <property type="entry name" value="LRR_14"/>
    <property type="match status" value="1"/>
</dbReference>
<evidence type="ECO:0000259" key="2">
    <source>
        <dbReference type="Pfam" id="PF23598"/>
    </source>
</evidence>
<dbReference type="PANTHER" id="PTHR45752">
    <property type="entry name" value="LEUCINE-RICH REPEAT-CONTAINING"/>
    <property type="match status" value="1"/>
</dbReference>
<evidence type="ECO:0000313" key="4">
    <source>
        <dbReference type="Proteomes" id="UP001269081"/>
    </source>
</evidence>
<dbReference type="RefSeq" id="WP_310283501.1">
    <property type="nucleotide sequence ID" value="NZ_JAVDWQ010000018.1"/>
</dbReference>
<keyword evidence="1" id="KW-0677">Repeat</keyword>
<dbReference type="EMBL" id="JAVDWQ010000018">
    <property type="protein sequence ID" value="MDR7212073.1"/>
    <property type="molecule type" value="Genomic_DNA"/>
</dbReference>